<keyword evidence="1" id="KW-1133">Transmembrane helix</keyword>
<keyword evidence="1" id="KW-0472">Membrane</keyword>
<dbReference type="AlphaFoldDB" id="A0A0G4GQR4"/>
<evidence type="ECO:0000313" key="3">
    <source>
        <dbReference type="Proteomes" id="UP000041254"/>
    </source>
</evidence>
<sequence length="417" mass="48117">MHPRRVAIQQLPHLPVPSGLGAACRGVWSSAPRHAVAGGGGRVRHYHNFSVDIGPVPIDVTIQPLQLFSVKGEGSAEHVMKMVQDDQPKMVLLSIDDDMYDVISRSFNRGDLFAAGYTEPIFVVMQRVQGAWIPTIQRCLLDKIPHFCIVRGQEKAMMSVFSNLSFKPKEVAVQWLTMLLKRMPFLLPRLHEYFNARWFRKYAPTIYRAQFKEDCEYMCVKAHHFIRHAVLAGLNPRKCPPMETEFGEKVILRKNDRVLLVCHGEDFPLLSANLPLYLSKMQLHEPNMKRVKLMDAPASGRAYWTHFVYVYLPNAYLALGIISLITTGYWSFYGTVIRPTKLHIGGNRMLEEELVAFDSQQNYAARSLGVRVPEIREDAEKESKVDKRHFIDKTREEEKIEYMGNWPFRWERDLSRD</sequence>
<evidence type="ECO:0008006" key="4">
    <source>
        <dbReference type="Google" id="ProtNLM"/>
    </source>
</evidence>
<reference evidence="2 3" key="1">
    <citation type="submission" date="2014-11" db="EMBL/GenBank/DDBJ databases">
        <authorList>
            <person name="Zhu J."/>
            <person name="Qi W."/>
            <person name="Song R."/>
        </authorList>
    </citation>
    <scope>NUCLEOTIDE SEQUENCE [LARGE SCALE GENOMIC DNA]</scope>
</reference>
<protein>
    <recommendedName>
        <fullName evidence="4">Transmembrane protein</fullName>
    </recommendedName>
</protein>
<dbReference type="VEuPathDB" id="CryptoDB:Vbra_22370"/>
<evidence type="ECO:0000313" key="2">
    <source>
        <dbReference type="EMBL" id="CEM32783.1"/>
    </source>
</evidence>
<name>A0A0G4GQR4_VITBC</name>
<organism evidence="2 3">
    <name type="scientific">Vitrella brassicaformis (strain CCMP3155)</name>
    <dbReference type="NCBI Taxonomy" id="1169540"/>
    <lineage>
        <taxon>Eukaryota</taxon>
        <taxon>Sar</taxon>
        <taxon>Alveolata</taxon>
        <taxon>Colpodellida</taxon>
        <taxon>Vitrellaceae</taxon>
        <taxon>Vitrella</taxon>
    </lineage>
</organism>
<dbReference type="InParanoid" id="A0A0G4GQR4"/>
<keyword evidence="1" id="KW-0812">Transmembrane</keyword>
<proteinExistence type="predicted"/>
<accession>A0A0G4GQR4</accession>
<gene>
    <name evidence="2" type="ORF">Vbra_22370</name>
</gene>
<dbReference type="EMBL" id="CDMY01000762">
    <property type="protein sequence ID" value="CEM32783.1"/>
    <property type="molecule type" value="Genomic_DNA"/>
</dbReference>
<dbReference type="PROSITE" id="PS51257">
    <property type="entry name" value="PROKAR_LIPOPROTEIN"/>
    <property type="match status" value="1"/>
</dbReference>
<evidence type="ECO:0000256" key="1">
    <source>
        <dbReference type="SAM" id="Phobius"/>
    </source>
</evidence>
<dbReference type="Proteomes" id="UP000041254">
    <property type="component" value="Unassembled WGS sequence"/>
</dbReference>
<feature type="transmembrane region" description="Helical" evidence="1">
    <location>
        <begin position="315"/>
        <end position="333"/>
    </location>
</feature>
<keyword evidence="3" id="KW-1185">Reference proteome</keyword>